<dbReference type="Proteomes" id="UP000030643">
    <property type="component" value="Unassembled WGS sequence"/>
</dbReference>
<dbReference type="Gene3D" id="3.90.320.10">
    <property type="match status" value="1"/>
</dbReference>
<reference evidence="18" key="1">
    <citation type="journal article" date="2014" name="Genome Announc.">
        <title>Draft genome sequence of Weissella oryzae SG25T, isolated from fermented rice grains.</title>
        <authorList>
            <person name="Tanizawa Y."/>
            <person name="Fujisawa T."/>
            <person name="Mochizuki T."/>
            <person name="Kaminuma E."/>
            <person name="Suzuki Y."/>
            <person name="Nakamura Y."/>
            <person name="Tohno M."/>
        </authorList>
    </citation>
    <scope>NUCLEOTIDE SEQUENCE [LARGE SCALE GENOMIC DNA]</scope>
    <source>
        <strain evidence="18">DSM 25784 / JCM 18191 / LMG 30913 / SG25</strain>
    </source>
</reference>
<evidence type="ECO:0000313" key="18">
    <source>
        <dbReference type="Proteomes" id="UP000030643"/>
    </source>
</evidence>
<evidence type="ECO:0000256" key="4">
    <source>
        <dbReference type="ARBA" id="ARBA00022801"/>
    </source>
</evidence>
<dbReference type="GO" id="GO:0043138">
    <property type="term" value="F:3'-5' DNA helicase activity"/>
    <property type="evidence" value="ECO:0007669"/>
    <property type="project" value="UniProtKB-UniRule"/>
</dbReference>
<keyword evidence="1 13" id="KW-0540">Nuclease</keyword>
<evidence type="ECO:0000259" key="16">
    <source>
        <dbReference type="PROSITE" id="PS51217"/>
    </source>
</evidence>
<dbReference type="PANTHER" id="PTHR11070">
    <property type="entry name" value="UVRD / RECB / PCRA DNA HELICASE FAMILY MEMBER"/>
    <property type="match status" value="1"/>
</dbReference>
<keyword evidence="4 13" id="KW-0378">Hydrolase</keyword>
<dbReference type="PROSITE" id="PS51217">
    <property type="entry name" value="UVRD_HELICASE_CTER"/>
    <property type="match status" value="1"/>
</dbReference>
<evidence type="ECO:0000256" key="6">
    <source>
        <dbReference type="ARBA" id="ARBA00022839"/>
    </source>
</evidence>
<comment type="subunit">
    <text evidence="13">Heterodimer of AddA and AddB/RexB.</text>
</comment>
<keyword evidence="10 13" id="KW-0413">Isomerase</keyword>
<evidence type="ECO:0000256" key="14">
    <source>
        <dbReference type="PROSITE-ProRule" id="PRU00560"/>
    </source>
</evidence>
<comment type="catalytic activity">
    <reaction evidence="12 13">
        <text>ATP + H2O = ADP + phosphate + H(+)</text>
        <dbReference type="Rhea" id="RHEA:13065"/>
        <dbReference type="ChEBI" id="CHEBI:15377"/>
        <dbReference type="ChEBI" id="CHEBI:15378"/>
        <dbReference type="ChEBI" id="CHEBI:30616"/>
        <dbReference type="ChEBI" id="CHEBI:43474"/>
        <dbReference type="ChEBI" id="CHEBI:456216"/>
        <dbReference type="EC" id="5.6.2.4"/>
    </reaction>
</comment>
<dbReference type="InterPro" id="IPR014152">
    <property type="entry name" value="AddA"/>
</dbReference>
<evidence type="ECO:0000256" key="13">
    <source>
        <dbReference type="HAMAP-Rule" id="MF_01451"/>
    </source>
</evidence>
<dbReference type="GO" id="GO:0005829">
    <property type="term" value="C:cytosol"/>
    <property type="evidence" value="ECO:0007669"/>
    <property type="project" value="TreeGrafter"/>
</dbReference>
<keyword evidence="8 13" id="KW-0238">DNA-binding</keyword>
<keyword evidence="18" id="KW-1185">Reference proteome</keyword>
<evidence type="ECO:0000259" key="15">
    <source>
        <dbReference type="PROSITE" id="PS51198"/>
    </source>
</evidence>
<dbReference type="Pfam" id="PF13361">
    <property type="entry name" value="UvrD_C"/>
    <property type="match status" value="1"/>
</dbReference>
<evidence type="ECO:0000256" key="3">
    <source>
        <dbReference type="ARBA" id="ARBA00022763"/>
    </source>
</evidence>
<dbReference type="GO" id="GO:0005524">
    <property type="term" value="F:ATP binding"/>
    <property type="evidence" value="ECO:0007669"/>
    <property type="project" value="UniProtKB-UniRule"/>
</dbReference>
<dbReference type="GO" id="GO:0000724">
    <property type="term" value="P:double-strand break repair via homologous recombination"/>
    <property type="evidence" value="ECO:0007669"/>
    <property type="project" value="UniProtKB-UniRule"/>
</dbReference>
<dbReference type="EC" id="5.6.2.4" evidence="13"/>
<dbReference type="InterPro" id="IPR014017">
    <property type="entry name" value="DNA_helicase_UvrD-like_C"/>
</dbReference>
<gene>
    <name evidence="13 17" type="primary">addA</name>
    <name evidence="17" type="ORF">WOSG25_120350</name>
</gene>
<dbReference type="SUPFAM" id="SSF52980">
    <property type="entry name" value="Restriction endonuclease-like"/>
    <property type="match status" value="1"/>
</dbReference>
<evidence type="ECO:0000256" key="10">
    <source>
        <dbReference type="ARBA" id="ARBA00023235"/>
    </source>
</evidence>
<keyword evidence="3 13" id="KW-0227">DNA damage</keyword>
<dbReference type="CDD" id="cd17932">
    <property type="entry name" value="DEXQc_UvrD"/>
    <property type="match status" value="1"/>
</dbReference>
<dbReference type="HAMAP" id="MF_01451">
    <property type="entry name" value="AddA"/>
    <property type="match status" value="1"/>
</dbReference>
<comment type="similarity">
    <text evidence="13">Belongs to the helicase family. AddA subfamily.</text>
</comment>
<organism evidence="17 18">
    <name type="scientific">Weissella oryzae (strain DSM 25784 / JCM 18191 / LMG 30913 / SG25)</name>
    <dbReference type="NCBI Taxonomy" id="1329250"/>
    <lineage>
        <taxon>Bacteria</taxon>
        <taxon>Bacillati</taxon>
        <taxon>Bacillota</taxon>
        <taxon>Bacilli</taxon>
        <taxon>Lactobacillales</taxon>
        <taxon>Lactobacillaceae</taxon>
        <taxon>Weissella</taxon>
    </lineage>
</organism>
<dbReference type="AlphaFoldDB" id="A0A069CWN8"/>
<feature type="domain" description="UvrD-like helicase ATP-binding" evidence="15">
    <location>
        <begin position="3"/>
        <end position="477"/>
    </location>
</feature>
<feature type="domain" description="UvrD-like helicase C-terminal" evidence="16">
    <location>
        <begin position="505"/>
        <end position="811"/>
    </location>
</feature>
<dbReference type="Pfam" id="PF00580">
    <property type="entry name" value="UvrD-helicase"/>
    <property type="match status" value="1"/>
</dbReference>
<evidence type="ECO:0000256" key="9">
    <source>
        <dbReference type="ARBA" id="ARBA00023204"/>
    </source>
</evidence>
<proteinExistence type="inferred from homology"/>
<comment type="catalytic activity">
    <reaction evidence="11 13">
        <text>Couples ATP hydrolysis with the unwinding of duplex DNA by translocating in the 3'-5' direction.</text>
        <dbReference type="EC" id="5.6.2.4"/>
    </reaction>
</comment>
<dbReference type="eggNOG" id="COG1074">
    <property type="taxonomic scope" value="Bacteria"/>
</dbReference>
<dbReference type="EC" id="3.1.-.-" evidence="13"/>
<dbReference type="NCBIfam" id="TIGR02785">
    <property type="entry name" value="addA_Gpos"/>
    <property type="match status" value="1"/>
</dbReference>
<evidence type="ECO:0000256" key="7">
    <source>
        <dbReference type="ARBA" id="ARBA00022840"/>
    </source>
</evidence>
<dbReference type="GO" id="GO:0033202">
    <property type="term" value="C:DNA helicase complex"/>
    <property type="evidence" value="ECO:0007669"/>
    <property type="project" value="TreeGrafter"/>
</dbReference>
<name>A0A069CWN8_WEIOS</name>
<dbReference type="InterPro" id="IPR014016">
    <property type="entry name" value="UvrD-like_ATP-bd"/>
</dbReference>
<dbReference type="GO" id="GO:0008408">
    <property type="term" value="F:3'-5' exonuclease activity"/>
    <property type="evidence" value="ECO:0007669"/>
    <property type="project" value="UniProtKB-UniRule"/>
</dbReference>
<keyword evidence="6 13" id="KW-0269">Exonuclease</keyword>
<dbReference type="Gene3D" id="3.40.50.300">
    <property type="entry name" value="P-loop containing nucleotide triphosphate hydrolases"/>
    <property type="match status" value="4"/>
</dbReference>
<dbReference type="EMBL" id="DF820495">
    <property type="protein sequence ID" value="GAK31643.1"/>
    <property type="molecule type" value="Genomic_DNA"/>
</dbReference>
<dbReference type="PROSITE" id="PS51198">
    <property type="entry name" value="UVRD_HELICASE_ATP_BIND"/>
    <property type="match status" value="1"/>
</dbReference>
<accession>A0A069CWN8</accession>
<evidence type="ECO:0000256" key="5">
    <source>
        <dbReference type="ARBA" id="ARBA00022806"/>
    </source>
</evidence>
<evidence type="ECO:0000256" key="11">
    <source>
        <dbReference type="ARBA" id="ARBA00034617"/>
    </source>
</evidence>
<evidence type="ECO:0000256" key="1">
    <source>
        <dbReference type="ARBA" id="ARBA00022722"/>
    </source>
</evidence>
<keyword evidence="5 13" id="KW-0347">Helicase</keyword>
<evidence type="ECO:0000256" key="2">
    <source>
        <dbReference type="ARBA" id="ARBA00022741"/>
    </source>
</evidence>
<dbReference type="InterPro" id="IPR000212">
    <property type="entry name" value="DNA_helicase_UvrD/REP"/>
</dbReference>
<evidence type="ECO:0000256" key="12">
    <source>
        <dbReference type="ARBA" id="ARBA00048988"/>
    </source>
</evidence>
<dbReference type="PANTHER" id="PTHR11070:SF48">
    <property type="entry name" value="ATP-DEPENDENT HELICASE_NUCLEASE SUBUNIT A"/>
    <property type="match status" value="1"/>
</dbReference>
<keyword evidence="7 13" id="KW-0067">ATP-binding</keyword>
<dbReference type="GO" id="GO:0003690">
    <property type="term" value="F:double-stranded DNA binding"/>
    <property type="evidence" value="ECO:0007669"/>
    <property type="project" value="UniProtKB-UniRule"/>
</dbReference>
<evidence type="ECO:0000256" key="8">
    <source>
        <dbReference type="ARBA" id="ARBA00023125"/>
    </source>
</evidence>
<protein>
    <recommendedName>
        <fullName evidence="13">ATP-dependent helicase/nuclease subunit A</fullName>
        <ecNumber evidence="13">3.1.-.-</ecNumber>
        <ecNumber evidence="13">5.6.2.4</ecNumber>
    </recommendedName>
    <alternativeName>
        <fullName evidence="13">ATP-dependent helicase/nuclease AddA</fullName>
    </alternativeName>
    <alternativeName>
        <fullName evidence="13">DNA 3'-5' helicase AddA</fullName>
    </alternativeName>
</protein>
<dbReference type="InterPro" id="IPR011335">
    <property type="entry name" value="Restrct_endonuc-II-like"/>
</dbReference>
<dbReference type="STRING" id="1329250.WOSG25_120350"/>
<comment type="function">
    <text evidence="13">The heterodimer acts as both an ATP-dependent DNA helicase and an ATP-dependent, dual-direction single-stranded exonuclease. Recognizes the chi site generating a DNA molecule suitable for the initiation of homologous recombination. The AddA nuclease domain is required for chi fragment generation; this subunit has the helicase and 3' -&gt; 5' nuclease activities.</text>
</comment>
<evidence type="ECO:0000313" key="17">
    <source>
        <dbReference type="EMBL" id="GAK31643.1"/>
    </source>
</evidence>
<dbReference type="InterPro" id="IPR027417">
    <property type="entry name" value="P-loop_NTPase"/>
</dbReference>
<comment type="cofactor">
    <cofactor evidence="13">
        <name>Mg(2+)</name>
        <dbReference type="ChEBI" id="CHEBI:18420"/>
    </cofactor>
</comment>
<dbReference type="GO" id="GO:0016887">
    <property type="term" value="F:ATP hydrolysis activity"/>
    <property type="evidence" value="ECO:0007669"/>
    <property type="project" value="RHEA"/>
</dbReference>
<sequence>MAMDFTETQKAAIETNDKNILVSASAGSGKTRVLVERVIQKLLAGQDIDRFLIVTFTEAAAAEMKDRLERTLTNALHTSDEGMKPHLRRQLRLLKVANISTLHAFALRLIEQYHYAINLDPQFRLADDAESTLLMLEVYQDVLEQAYENDSDGHFKRFVRQFATSSQEDRPLQDAVFKLFNFAMARSDTDEWLASLSSSYQINGDFGQSQFFKNQLAPEITKKLDSLIIQNQSLQAEAIVDEADAGTKNRFENLLHDGQLLDQIRQQFNLQTDLTWNQLVTVIQAQSFDGWGKIDGKGKNFKKDTDTSIKSSWAAIKERRDVIISEFNQLKKAYFLLDTEGLAVTLIGARQVIEDLVALVQTFRQQFLAEKLRRKVLDFNDLEHFALAIVEQAPIATELREQYTEIMVDEYQDTNQLQEAILQAFARSNNVFQVGDIKQSIYKFRQADPTLFREKLQAYPQTEASTVITLQENFRSRPNVTNFINYLFTQLMSEDLGDVDYAGSHKLVAGADYYPTELPKHAELLVYLNNKADQDEANQEDFVDDEGYTATTGQITLMGLKIKELMAEGMLIYDREQQKQRPLTYGDITILVPARGQNLDVLSVFRGLAIPITISGAENFFQTMEVSIMLSLLQIIDNPQQDIPLAAVLRSPIYNLAENALAFIRAQKIDGDFFTAVKQTAAENTILLATDALSTADVETIITTLRRFLNDLAAFRQLAVQNQIVSLIWEIYRRTNWLDYVGGLPAGEQRQANLHALYERAAAYQRSSFVGLYQFINYVQQIQAQDKDLGVADANVLSDAVQLMTIHHSKGLEFPVVFMLNTSRKMISGQDTAGSIILDAKAGVGIDFTDVEHNLRLPTPEKAYVKEAIRRDAFAEQLRVLYVALTRAEQHIFMVGTYKSTEEVWKKWSVAKYGSQTMLPDWARLQGNSYLDLAGMALLRHPDSQTKLMANDDFDFSEFTPLAPINDFDFDFTIANSSDLAKLATQISANDMRQASNDLDSIKDGELEKLVGEWQQIFKYNYQFANVTRASNYQSVSELKRLFEDPDIVDGQPGVDRRLVGDDYAGLRFKTTDLPEPSFMQVDTNQVSAAAVGTATHLLMQQIDLTQSGDLMQRLQTLLNKLVIDGIIEPAVGQKINLTQVVEFFQDSELGLKMQANLATLEREVPFSLLLQADRLYQGVDADEKVLVHGIMDGYFLVGDETWLFDYKTDYIAANEDAKAILKQRYQAQLRIYAQALTAMGKVNVRTFIYSLNQNQLIEL</sequence>
<dbReference type="SUPFAM" id="SSF52540">
    <property type="entry name" value="P-loop containing nucleoside triphosphate hydrolases"/>
    <property type="match status" value="1"/>
</dbReference>
<keyword evidence="9 13" id="KW-0234">DNA repair</keyword>
<dbReference type="RefSeq" id="WP_242868531.1">
    <property type="nucleotide sequence ID" value="NZ_DF820495.1"/>
</dbReference>
<dbReference type="InterPro" id="IPR011604">
    <property type="entry name" value="PDDEXK-like_dom_sf"/>
</dbReference>
<feature type="binding site" evidence="14">
    <location>
        <begin position="24"/>
        <end position="31"/>
    </location>
    <ligand>
        <name>ATP</name>
        <dbReference type="ChEBI" id="CHEBI:30616"/>
    </ligand>
</feature>
<keyword evidence="2 13" id="KW-0547">Nucleotide-binding</keyword>